<dbReference type="Proteomes" id="UP000241138">
    <property type="component" value="Segment"/>
</dbReference>
<accession>A0A2P1CIC2</accession>
<reference evidence="1 2" key="1">
    <citation type="submission" date="2018-02" db="EMBL/GenBank/DDBJ databases">
        <authorList>
            <person name="Zacj K.M."/>
            <person name="Aull H.G."/>
            <person name="Garlena R.A."/>
            <person name="Russell D.A."/>
            <person name="Pope W.H."/>
            <person name="Jacobs-Sera D."/>
            <person name="Hatfull G.F."/>
        </authorList>
    </citation>
    <scope>NUCLEOTIDE SEQUENCE [LARGE SCALE GENOMIC DNA]</scope>
</reference>
<evidence type="ECO:0008006" key="3">
    <source>
        <dbReference type="Google" id="ProtNLM"/>
    </source>
</evidence>
<sequence length="115" mass="11845">MSITMGQLASRYAEAAGNVDSTTQRNLSALAQVGVGLVKGEIQAMHAVDTGTMLNSTTSETVSATEYLIGPTVDYAPFVALGTSRMPARPFHITAAKQLGAEAAKLGFGADDLGI</sequence>
<gene>
    <name evidence="1" type="primary">10</name>
    <name evidence="1" type="ORF">PBI_PAJAZA_10</name>
</gene>
<organism evidence="1 2">
    <name type="scientific">Microbacterium phage Pajaza</name>
    <dbReference type="NCBI Taxonomy" id="2099443"/>
    <lineage>
        <taxon>Viruses</taxon>
        <taxon>Duplodnaviria</taxon>
        <taxon>Heunggongvirae</taxon>
        <taxon>Uroviricota</taxon>
        <taxon>Caudoviricetes</taxon>
        <taxon>Pikminvirus</taxon>
        <taxon>Pikminvirus pikmin</taxon>
    </lineage>
</organism>
<proteinExistence type="predicted"/>
<dbReference type="EMBL" id="MG944216">
    <property type="protein sequence ID" value="AVJ51001.1"/>
    <property type="molecule type" value="Genomic_DNA"/>
</dbReference>
<evidence type="ECO:0000313" key="1">
    <source>
        <dbReference type="EMBL" id="AVJ51001.1"/>
    </source>
</evidence>
<name>A0A2P1CIC2_9CAUD</name>
<protein>
    <recommendedName>
        <fullName evidence="3">Minor capsid protein</fullName>
    </recommendedName>
</protein>
<evidence type="ECO:0000313" key="2">
    <source>
        <dbReference type="Proteomes" id="UP000241138"/>
    </source>
</evidence>